<dbReference type="GO" id="GO:0042834">
    <property type="term" value="F:peptidoglycan binding"/>
    <property type="evidence" value="ECO:0007669"/>
    <property type="project" value="InterPro"/>
</dbReference>
<dbReference type="AlphaFoldDB" id="A0A1H1RQM6"/>
<evidence type="ECO:0000256" key="1">
    <source>
        <dbReference type="SAM" id="Phobius"/>
    </source>
</evidence>
<evidence type="ECO:0000313" key="4">
    <source>
        <dbReference type="Proteomes" id="UP000199679"/>
    </source>
</evidence>
<sequence>MDVAYYISELLGQLGEVNVPGLGYFARLRIDGYYDEREATLYPPQYKVAFDRQSIDDEALYQYIAEKKNISLASSKYFTEKYIATLKEQAAKSEVAFAELGVIYITNGNITFKAAPTSAGDPSFFGYPQIKLNKLGNTPVEEPAAPKNSEPELPVEPVSEVFEPVAEEYKPQSYIPQPTVYSQDPETYQTANDEHDELIDTDVPHLDGTKPKKLTYVRVLTALAIVAALIVLVVFGLYRYDPVLFNGITTVKNTPVAVKHDTVKTDTPAQKTDTGKTHATIKGDTTAKIPTPVTTTVTPPVVNDTLTKIHYEILGGAFQTLDEAKIAIGNYKHLQINARILNNVPGKLYKVTLGTYFDYQQAVNAEDTLLKTKKISKNSISLQPYHPKKTNP</sequence>
<keyword evidence="4" id="KW-1185">Reference proteome</keyword>
<keyword evidence="1" id="KW-0812">Transmembrane</keyword>
<dbReference type="EMBL" id="LT629740">
    <property type="protein sequence ID" value="SDS37944.1"/>
    <property type="molecule type" value="Genomic_DNA"/>
</dbReference>
<protein>
    <recommendedName>
        <fullName evidence="2">CCDC81-like prokaryotic HU domain-containing protein</fullName>
    </recommendedName>
</protein>
<dbReference type="SUPFAM" id="SSF110997">
    <property type="entry name" value="Sporulation related repeat"/>
    <property type="match status" value="1"/>
</dbReference>
<evidence type="ECO:0000259" key="2">
    <source>
        <dbReference type="Pfam" id="PF18174"/>
    </source>
</evidence>
<feature type="transmembrane region" description="Helical" evidence="1">
    <location>
        <begin position="219"/>
        <end position="238"/>
    </location>
</feature>
<keyword evidence="1" id="KW-0472">Membrane</keyword>
<dbReference type="STRING" id="652787.SAMN05216490_1050"/>
<evidence type="ECO:0000313" key="3">
    <source>
        <dbReference type="EMBL" id="SDS37944.1"/>
    </source>
</evidence>
<dbReference type="Pfam" id="PF18174">
    <property type="entry name" value="HU-CCDC81_bac_1"/>
    <property type="match status" value="1"/>
</dbReference>
<name>A0A1H1RQM6_MUCMA</name>
<gene>
    <name evidence="3" type="ORF">SAMN05216490_1050</name>
</gene>
<feature type="domain" description="CCDC81-like prokaryotic HU" evidence="2">
    <location>
        <begin position="3"/>
        <end position="53"/>
    </location>
</feature>
<dbReference type="RefSeq" id="WP_091370003.1">
    <property type="nucleotide sequence ID" value="NZ_LT629740.1"/>
</dbReference>
<dbReference type="OrthoDB" id="653949at2"/>
<dbReference type="InterPro" id="IPR040495">
    <property type="entry name" value="HU-CCDC81_bac_1"/>
</dbReference>
<dbReference type="Proteomes" id="UP000199679">
    <property type="component" value="Chromosome I"/>
</dbReference>
<reference evidence="3 4" key="1">
    <citation type="submission" date="2016-10" db="EMBL/GenBank/DDBJ databases">
        <authorList>
            <person name="de Groot N.N."/>
        </authorList>
    </citation>
    <scope>NUCLEOTIDE SEQUENCE [LARGE SCALE GENOMIC DNA]</scope>
    <source>
        <strain evidence="3 4">MP1X4</strain>
    </source>
</reference>
<organism evidence="3 4">
    <name type="scientific">Mucilaginibacter mallensis</name>
    <dbReference type="NCBI Taxonomy" id="652787"/>
    <lineage>
        <taxon>Bacteria</taxon>
        <taxon>Pseudomonadati</taxon>
        <taxon>Bacteroidota</taxon>
        <taxon>Sphingobacteriia</taxon>
        <taxon>Sphingobacteriales</taxon>
        <taxon>Sphingobacteriaceae</taxon>
        <taxon>Mucilaginibacter</taxon>
    </lineage>
</organism>
<keyword evidence="1" id="KW-1133">Transmembrane helix</keyword>
<proteinExistence type="predicted"/>
<accession>A0A1H1RQM6</accession>
<dbReference type="InterPro" id="IPR036680">
    <property type="entry name" value="SPOR-like_sf"/>
</dbReference>